<dbReference type="EMBL" id="RBDY01000032">
    <property type="protein sequence ID" value="RKN15554.1"/>
    <property type="molecule type" value="Genomic_DNA"/>
</dbReference>
<dbReference type="OrthoDB" id="9796561at2"/>
<dbReference type="SUPFAM" id="SSF48179">
    <property type="entry name" value="6-phosphogluconate dehydrogenase C-terminal domain-like"/>
    <property type="match status" value="1"/>
</dbReference>
<dbReference type="SUPFAM" id="SSF51735">
    <property type="entry name" value="NAD(P)-binding Rossmann-fold domains"/>
    <property type="match status" value="1"/>
</dbReference>
<evidence type="ECO:0000256" key="3">
    <source>
        <dbReference type="ARBA" id="ARBA00023002"/>
    </source>
</evidence>
<evidence type="ECO:0000313" key="9">
    <source>
        <dbReference type="Proteomes" id="UP000268652"/>
    </source>
</evidence>
<keyword evidence="2" id="KW-0521">NADP</keyword>
<gene>
    <name evidence="8" type="ORF">D7318_27115</name>
    <name evidence="7" type="ORF">D7319_27710</name>
</gene>
<name>A0A3A9WEV8_9ACTN</name>
<dbReference type="GO" id="GO:0008677">
    <property type="term" value="F:2-dehydropantoate 2-reductase activity"/>
    <property type="evidence" value="ECO:0007669"/>
    <property type="project" value="TreeGrafter"/>
</dbReference>
<dbReference type="Proteomes" id="UP000275024">
    <property type="component" value="Unassembled WGS sequence"/>
</dbReference>
<evidence type="ECO:0000256" key="1">
    <source>
        <dbReference type="ARBA" id="ARBA00007870"/>
    </source>
</evidence>
<feature type="domain" description="Ketopantoate reductase C-terminal" evidence="6">
    <location>
        <begin position="273"/>
        <end position="389"/>
    </location>
</feature>
<comment type="similarity">
    <text evidence="1">Belongs to the ketopantoate reductase family.</text>
</comment>
<protein>
    <submittedName>
        <fullName evidence="7">Ketopantoate reductase family protein</fullName>
    </submittedName>
</protein>
<organism evidence="7 10">
    <name type="scientific">Streptomyces radicis</name>
    <dbReference type="NCBI Taxonomy" id="1750517"/>
    <lineage>
        <taxon>Bacteria</taxon>
        <taxon>Bacillati</taxon>
        <taxon>Actinomycetota</taxon>
        <taxon>Actinomycetes</taxon>
        <taxon>Kitasatosporales</taxon>
        <taxon>Streptomycetaceae</taxon>
        <taxon>Streptomyces</taxon>
    </lineage>
</organism>
<dbReference type="InterPro" id="IPR013328">
    <property type="entry name" value="6PGD_dom2"/>
</dbReference>
<evidence type="ECO:0000256" key="4">
    <source>
        <dbReference type="SAM" id="MobiDB-lite"/>
    </source>
</evidence>
<evidence type="ECO:0000256" key="2">
    <source>
        <dbReference type="ARBA" id="ARBA00022857"/>
    </source>
</evidence>
<dbReference type="PANTHER" id="PTHR43765">
    <property type="entry name" value="2-DEHYDROPANTOATE 2-REDUCTASE-RELATED"/>
    <property type="match status" value="1"/>
</dbReference>
<dbReference type="GO" id="GO:0050661">
    <property type="term" value="F:NADP binding"/>
    <property type="evidence" value="ECO:0007669"/>
    <property type="project" value="TreeGrafter"/>
</dbReference>
<evidence type="ECO:0000313" key="7">
    <source>
        <dbReference type="EMBL" id="RKN04597.1"/>
    </source>
</evidence>
<feature type="compositionally biased region" description="Basic residues" evidence="4">
    <location>
        <begin position="54"/>
        <end position="66"/>
    </location>
</feature>
<dbReference type="Gene3D" id="1.10.1040.10">
    <property type="entry name" value="N-(1-d-carboxylethyl)-l-norvaline Dehydrogenase, domain 2"/>
    <property type="match status" value="1"/>
</dbReference>
<dbReference type="Gene3D" id="3.40.50.720">
    <property type="entry name" value="NAD(P)-binding Rossmann-like Domain"/>
    <property type="match status" value="1"/>
</dbReference>
<dbReference type="Pfam" id="PF02558">
    <property type="entry name" value="ApbA"/>
    <property type="match status" value="1"/>
</dbReference>
<comment type="caution">
    <text evidence="7">The sequence shown here is derived from an EMBL/GenBank/DDBJ whole genome shotgun (WGS) entry which is preliminary data.</text>
</comment>
<dbReference type="InterPro" id="IPR013752">
    <property type="entry name" value="KPA_reductase"/>
</dbReference>
<keyword evidence="3" id="KW-0560">Oxidoreductase</keyword>
<dbReference type="Proteomes" id="UP000268652">
    <property type="component" value="Unassembled WGS sequence"/>
</dbReference>
<dbReference type="Pfam" id="PF08546">
    <property type="entry name" value="ApbA_C"/>
    <property type="match status" value="1"/>
</dbReference>
<dbReference type="AlphaFoldDB" id="A0A3A9WEV8"/>
<feature type="domain" description="Ketopantoate reductase N-terminal" evidence="5">
    <location>
        <begin position="79"/>
        <end position="223"/>
    </location>
</feature>
<evidence type="ECO:0000259" key="5">
    <source>
        <dbReference type="Pfam" id="PF02558"/>
    </source>
</evidence>
<proteinExistence type="inferred from homology"/>
<sequence>MVQAGRGRLQPAAAAATLGRGAFRGRGGAAAPARGRVPHGVRGGDAGRAPRADRGRRRGHRGRRARRADAGEGLVTRYVVIGAGAVGGALAADLQLAGIPVVLAARGAALAAIEDRGLIRITPAGRRTVRLRVVGGPEAIELTPRDALVLAVKTQDARDTLAAWAWRPVVDGGRTVGAASGLPLFTLQNGLDAERVAARHFRTVHGTTVLVPARHLVPGEVLTGSAPRTGQLVVGGLPHPAPPGEPGPAAVRFAEDAEAAGWVGRTVPEISRWKAWKLLMNVTNAVEVFAGPADESAAVKRDAAAEAAAALAAAGYRVADPAAEGFPDPALTRVVPGAGYVPGQQSTWQSFARGASSEVDFLNGEIVLIGRLHGVPTPVNEALQQLLAASAAAGEPPGTRRVAEVTALAAELARRADPTHAIAHTTGNPAT</sequence>
<dbReference type="InterPro" id="IPR008927">
    <property type="entry name" value="6-PGluconate_DH-like_C_sf"/>
</dbReference>
<feature type="region of interest" description="Disordered" evidence="4">
    <location>
        <begin position="25"/>
        <end position="67"/>
    </location>
</feature>
<reference evidence="9 10" key="1">
    <citation type="submission" date="2018-09" db="EMBL/GenBank/DDBJ databases">
        <title>Streptomyces sp. nov. DS1-2, an endophytic actinomycete isolated from roots of Dendrobium scabrilingue.</title>
        <authorList>
            <person name="Kuncharoen N."/>
            <person name="Kudo T."/>
            <person name="Ohkuma M."/>
            <person name="Yuki M."/>
            <person name="Tanasupawat S."/>
        </authorList>
    </citation>
    <scope>NUCLEOTIDE SEQUENCE [LARGE SCALE GENOMIC DNA]</scope>
    <source>
        <strain evidence="7 10">AZ1-7</strain>
        <strain evidence="8 9">DS1-2</strain>
    </source>
</reference>
<dbReference type="PANTHER" id="PTHR43765:SF2">
    <property type="entry name" value="2-DEHYDROPANTOATE 2-REDUCTASE"/>
    <property type="match status" value="1"/>
</dbReference>
<dbReference type="InterPro" id="IPR013332">
    <property type="entry name" value="KPR_N"/>
</dbReference>
<dbReference type="GO" id="GO:0005737">
    <property type="term" value="C:cytoplasm"/>
    <property type="evidence" value="ECO:0007669"/>
    <property type="project" value="TreeGrafter"/>
</dbReference>
<dbReference type="EMBL" id="RBDX01000034">
    <property type="protein sequence ID" value="RKN04597.1"/>
    <property type="molecule type" value="Genomic_DNA"/>
</dbReference>
<dbReference type="InterPro" id="IPR036291">
    <property type="entry name" value="NAD(P)-bd_dom_sf"/>
</dbReference>
<evidence type="ECO:0000259" key="6">
    <source>
        <dbReference type="Pfam" id="PF08546"/>
    </source>
</evidence>
<evidence type="ECO:0000313" key="10">
    <source>
        <dbReference type="Proteomes" id="UP000275024"/>
    </source>
</evidence>
<evidence type="ECO:0000313" key="8">
    <source>
        <dbReference type="EMBL" id="RKN15554.1"/>
    </source>
</evidence>
<keyword evidence="9" id="KW-1185">Reference proteome</keyword>
<dbReference type="InterPro" id="IPR050838">
    <property type="entry name" value="Ketopantoate_reductase"/>
</dbReference>
<accession>A0A3A9WEV8</accession>